<dbReference type="Gene3D" id="1.20.1260.10">
    <property type="match status" value="1"/>
</dbReference>
<name>A0ABR8ZAV3_9FLAO</name>
<gene>
    <name evidence="1" type="ORF">IC610_07995</name>
</gene>
<protein>
    <submittedName>
        <fullName evidence="1">Ferritin-like domain-containing protein</fullName>
    </submittedName>
</protein>
<keyword evidence="2" id="KW-1185">Reference proteome</keyword>
<reference evidence="1 2" key="1">
    <citation type="submission" date="2020-09" db="EMBL/GenBank/DDBJ databases">
        <title>Genome seq and assembly of Chryseobacterium sp.</title>
        <authorList>
            <person name="Chhetri G."/>
        </authorList>
    </citation>
    <scope>NUCLEOTIDE SEQUENCE [LARGE SCALE GENOMIC DNA]</scope>
    <source>
        <strain evidence="1 2">GCR10</strain>
    </source>
</reference>
<sequence>MNILKILDTLSDDALFTKSLSRNENLSQLSSFGKRTAAAAIPLGLGAFLSGNAKAETKKVETAETLAFKKDALTDALQLALILEYLEDEYYAMGLAAGTLIPTADRVVFQQIAKHEKAHVAFLKAALTSLGVTPGAKPTFDFTANGAFSPMTNYQQFLILAQAFEDTGVRAYKGQAGNVMGNKAILQAALQIHSVEARHASQVRRMRMNKGWIELNNGGSMPAATDPVYAGEQVTTQAGFNTATAFGAEAGSASFDEILTGAQATAIATLFID</sequence>
<dbReference type="SUPFAM" id="SSF47240">
    <property type="entry name" value="Ferritin-like"/>
    <property type="match status" value="1"/>
</dbReference>
<dbReference type="Pfam" id="PF13668">
    <property type="entry name" value="Ferritin_2"/>
    <property type="match status" value="1"/>
</dbReference>
<dbReference type="EMBL" id="JACYFS010000001">
    <property type="protein sequence ID" value="MBD8082365.1"/>
    <property type="molecule type" value="Genomic_DNA"/>
</dbReference>
<accession>A0ABR8ZAV3</accession>
<evidence type="ECO:0000313" key="1">
    <source>
        <dbReference type="EMBL" id="MBD8082365.1"/>
    </source>
</evidence>
<evidence type="ECO:0000313" key="2">
    <source>
        <dbReference type="Proteomes" id="UP000637299"/>
    </source>
</evidence>
<dbReference type="InterPro" id="IPR009078">
    <property type="entry name" value="Ferritin-like_SF"/>
</dbReference>
<dbReference type="InterPro" id="IPR012347">
    <property type="entry name" value="Ferritin-like"/>
</dbReference>
<proteinExistence type="predicted"/>
<comment type="caution">
    <text evidence="1">The sequence shown here is derived from an EMBL/GenBank/DDBJ whole genome shotgun (WGS) entry which is preliminary data.</text>
</comment>
<dbReference type="CDD" id="cd00657">
    <property type="entry name" value="Ferritin_like"/>
    <property type="match status" value="1"/>
</dbReference>
<organism evidence="1 2">
    <name type="scientific">Chryseobacterium caseinilyticum</name>
    <dbReference type="NCBI Taxonomy" id="2771428"/>
    <lineage>
        <taxon>Bacteria</taxon>
        <taxon>Pseudomonadati</taxon>
        <taxon>Bacteroidota</taxon>
        <taxon>Flavobacteriia</taxon>
        <taxon>Flavobacteriales</taxon>
        <taxon>Weeksellaceae</taxon>
        <taxon>Chryseobacterium group</taxon>
        <taxon>Chryseobacterium</taxon>
    </lineage>
</organism>
<dbReference type="RefSeq" id="WP_191736144.1">
    <property type="nucleotide sequence ID" value="NZ_JACYFS010000001.1"/>
</dbReference>
<dbReference type="Proteomes" id="UP000637299">
    <property type="component" value="Unassembled WGS sequence"/>
</dbReference>